<dbReference type="STRING" id="930129.SAMN05216352_10575"/>
<sequence length="158" mass="18343">MVDFTKPITSETIQREWVDYNGHMNDAAYASVFSLAVDKLMELIGLDEAGREHFQYTVYTLETHLCYLKEAYEGEELDITFQLLDYDAKRMHVFFFMTNTNGEELAVSEQMLMGIDIKEERPAPFPEEVYDVIKAASKQQENWSVPDRAGRKIGIRKK</sequence>
<keyword evidence="1" id="KW-0378">Hydrolase</keyword>
<name>A0A1G8I811_9BACI</name>
<gene>
    <name evidence="1" type="ORF">SAMN05216352_10575</name>
</gene>
<dbReference type="EMBL" id="FNDU01000005">
    <property type="protein sequence ID" value="SDI14977.1"/>
    <property type="molecule type" value="Genomic_DNA"/>
</dbReference>
<dbReference type="RefSeq" id="WP_091584315.1">
    <property type="nucleotide sequence ID" value="NZ_FNDU01000005.1"/>
</dbReference>
<dbReference type="Gene3D" id="3.10.129.10">
    <property type="entry name" value="Hotdog Thioesterase"/>
    <property type="match status" value="1"/>
</dbReference>
<dbReference type="GO" id="GO:0016787">
    <property type="term" value="F:hydrolase activity"/>
    <property type="evidence" value="ECO:0007669"/>
    <property type="project" value="UniProtKB-KW"/>
</dbReference>
<proteinExistence type="predicted"/>
<dbReference type="Pfam" id="PF13279">
    <property type="entry name" value="4HBT_2"/>
    <property type="match status" value="1"/>
</dbReference>
<dbReference type="InterPro" id="IPR029069">
    <property type="entry name" value="HotDog_dom_sf"/>
</dbReference>
<organism evidence="1 2">
    <name type="scientific">Alteribacillus bidgolensis</name>
    <dbReference type="NCBI Taxonomy" id="930129"/>
    <lineage>
        <taxon>Bacteria</taxon>
        <taxon>Bacillati</taxon>
        <taxon>Bacillota</taxon>
        <taxon>Bacilli</taxon>
        <taxon>Bacillales</taxon>
        <taxon>Bacillaceae</taxon>
        <taxon>Alteribacillus</taxon>
    </lineage>
</organism>
<keyword evidence="2" id="KW-1185">Reference proteome</keyword>
<evidence type="ECO:0000313" key="2">
    <source>
        <dbReference type="Proteomes" id="UP000199017"/>
    </source>
</evidence>
<dbReference type="Proteomes" id="UP000199017">
    <property type="component" value="Unassembled WGS sequence"/>
</dbReference>
<reference evidence="1 2" key="1">
    <citation type="submission" date="2016-10" db="EMBL/GenBank/DDBJ databases">
        <authorList>
            <person name="de Groot N.N."/>
        </authorList>
    </citation>
    <scope>NUCLEOTIDE SEQUENCE [LARGE SCALE GENOMIC DNA]</scope>
    <source>
        <strain evidence="2">P4B,CCM 7963,CECT 7998,DSM 25260,IBRC-M 10614,KCTC 13821</strain>
    </source>
</reference>
<dbReference type="OrthoDB" id="6117985at2"/>
<evidence type="ECO:0000313" key="1">
    <source>
        <dbReference type="EMBL" id="SDI14977.1"/>
    </source>
</evidence>
<accession>A0A1G8I811</accession>
<dbReference type="AlphaFoldDB" id="A0A1G8I811"/>
<dbReference type="CDD" id="cd00586">
    <property type="entry name" value="4HBT"/>
    <property type="match status" value="1"/>
</dbReference>
<dbReference type="SUPFAM" id="SSF54637">
    <property type="entry name" value="Thioesterase/thiol ester dehydrase-isomerase"/>
    <property type="match status" value="1"/>
</dbReference>
<protein>
    <submittedName>
        <fullName evidence="1">Acyl-CoA thioester hydrolase</fullName>
    </submittedName>
</protein>